<evidence type="ECO:0000259" key="5">
    <source>
        <dbReference type="PROSITE" id="PS50865"/>
    </source>
</evidence>
<gene>
    <name evidence="6" type="ORF">PHYBLDRAFT_72272</name>
</gene>
<dbReference type="PANTHER" id="PTHR12298:SF4">
    <property type="entry name" value="PROGRAMMED CELL DEATH PROTEIN 2"/>
    <property type="match status" value="1"/>
</dbReference>
<dbReference type="InParanoid" id="A0A167MPL2"/>
<dbReference type="Proteomes" id="UP000077315">
    <property type="component" value="Unassembled WGS sequence"/>
</dbReference>
<dbReference type="GO" id="GO:0005634">
    <property type="term" value="C:nucleus"/>
    <property type="evidence" value="ECO:0007669"/>
    <property type="project" value="TreeGrafter"/>
</dbReference>
<keyword evidence="2 4" id="KW-0863">Zinc-finger</keyword>
<dbReference type="SUPFAM" id="SSF144232">
    <property type="entry name" value="HIT/MYND zinc finger-like"/>
    <property type="match status" value="1"/>
</dbReference>
<dbReference type="GO" id="GO:0008270">
    <property type="term" value="F:zinc ion binding"/>
    <property type="evidence" value="ECO:0007669"/>
    <property type="project" value="UniProtKB-KW"/>
</dbReference>
<dbReference type="VEuPathDB" id="FungiDB:PHYBLDRAFT_72272"/>
<dbReference type="GeneID" id="29003529"/>
<dbReference type="GO" id="GO:0005737">
    <property type="term" value="C:cytoplasm"/>
    <property type="evidence" value="ECO:0007669"/>
    <property type="project" value="InterPro"/>
</dbReference>
<sequence>MHAHNSHEHDEPESWVSQLGYAEDPETPLTADTFPSKSGGRPAWMNPEHVLSAEQVTCGNCDQPMVLLVQLYTPEDQPSEAFHRTVYVFCCKKGSCIKKDWTKSFKVFRSQLPRENPYWPPPGDESEDEDAMDTDFTPKQFKAPTLCVICGLAGTKQCGRCHSTHYCSRAHQLADWNECKHKMFCGKTSDESVDRLRKAQVFGEKEIVSEAEGREVEKLEEEKYRKKIQEAGTVEEEEDDVEYDDAPVDSKVSVDDTFLQFQLRLELNPDQVLRYDRVEYDMPDREPLWVQKDQKPSNIPACEKCGGVRTFEFQILSTILNFLAVSHTSEDSLDWGSLYVYTCKHNCALTDVFTPEYIWKQDFSADGMRLGGEAPPKKSSA</sequence>
<dbReference type="EMBL" id="KV440981">
    <property type="protein sequence ID" value="OAD73459.1"/>
    <property type="molecule type" value="Genomic_DNA"/>
</dbReference>
<reference evidence="7" key="1">
    <citation type="submission" date="2015-06" db="EMBL/GenBank/DDBJ databases">
        <title>Expansion of signal transduction pathways in fungi by whole-genome duplication.</title>
        <authorList>
            <consortium name="DOE Joint Genome Institute"/>
            <person name="Corrochano L.M."/>
            <person name="Kuo A."/>
            <person name="Marcet-Houben M."/>
            <person name="Polaino S."/>
            <person name="Salamov A."/>
            <person name="Villalobos J.M."/>
            <person name="Alvarez M.I."/>
            <person name="Avalos J."/>
            <person name="Benito E.P."/>
            <person name="Benoit I."/>
            <person name="Burger G."/>
            <person name="Camino L.P."/>
            <person name="Canovas D."/>
            <person name="Cerda-Olmedo E."/>
            <person name="Cheng J.-F."/>
            <person name="Dominguez A."/>
            <person name="Elias M."/>
            <person name="Eslava A.P."/>
            <person name="Glaser F."/>
            <person name="Grimwood J."/>
            <person name="Gutierrez G."/>
            <person name="Heitman J."/>
            <person name="Henrissat B."/>
            <person name="Iturriaga E.A."/>
            <person name="Lang B.F."/>
            <person name="Lavin J.L."/>
            <person name="Lee S."/>
            <person name="Li W."/>
            <person name="Lindquist E."/>
            <person name="Lopez-Garcia S."/>
            <person name="Luque E.M."/>
            <person name="Marcos A.T."/>
            <person name="Martin J."/>
            <person name="McCluskey K."/>
            <person name="Medina H.R."/>
            <person name="Miralles-Duran A."/>
            <person name="Miyazaki A."/>
            <person name="Munoz-Torres E."/>
            <person name="Oguiza J.A."/>
            <person name="Ohm R."/>
            <person name="Olmedo M."/>
            <person name="Orejas M."/>
            <person name="Ortiz-Castellanos L."/>
            <person name="Pisabarro A.G."/>
            <person name="Rodriguez-Romero J."/>
            <person name="Ruiz-Herrera J."/>
            <person name="Ruiz-Vazquez R."/>
            <person name="Sanz C."/>
            <person name="Schackwitz W."/>
            <person name="Schmutz J."/>
            <person name="Shahriari M."/>
            <person name="Shelest E."/>
            <person name="Silva-Franco F."/>
            <person name="Soanes D."/>
            <person name="Syed K."/>
            <person name="Tagua V.G."/>
            <person name="Talbot N.J."/>
            <person name="Thon M."/>
            <person name="De vries R.P."/>
            <person name="Wiebenga A."/>
            <person name="Yadav J.S."/>
            <person name="Braun E.L."/>
            <person name="Baker S."/>
            <person name="Garre V."/>
            <person name="Horwitz B."/>
            <person name="Torres-Martinez S."/>
            <person name="Idnurm A."/>
            <person name="Herrera-Estrella A."/>
            <person name="Gabaldon T."/>
            <person name="Grigoriev I.V."/>
        </authorList>
    </citation>
    <scope>NUCLEOTIDE SEQUENCE [LARGE SCALE GENOMIC DNA]</scope>
    <source>
        <strain evidence="7">NRRL 1555(-)</strain>
    </source>
</reference>
<accession>A0A167MPL2</accession>
<dbReference type="InterPro" id="IPR007320">
    <property type="entry name" value="PDCD2_C"/>
</dbReference>
<dbReference type="PANTHER" id="PTHR12298">
    <property type="entry name" value="PCDC2 PROGRAMMED CELL DEATH PROTEIN 2 -RELATED"/>
    <property type="match status" value="1"/>
</dbReference>
<dbReference type="InterPro" id="IPR002893">
    <property type="entry name" value="Znf_MYND"/>
</dbReference>
<evidence type="ECO:0000313" key="6">
    <source>
        <dbReference type="EMBL" id="OAD73459.1"/>
    </source>
</evidence>
<dbReference type="FunCoup" id="A0A167MPL2">
    <property type="interactions" value="390"/>
</dbReference>
<dbReference type="AlphaFoldDB" id="A0A167MPL2"/>
<dbReference type="PROSITE" id="PS50865">
    <property type="entry name" value="ZF_MYND_2"/>
    <property type="match status" value="1"/>
</dbReference>
<keyword evidence="3" id="KW-0862">Zinc</keyword>
<evidence type="ECO:0000256" key="2">
    <source>
        <dbReference type="ARBA" id="ARBA00022771"/>
    </source>
</evidence>
<dbReference type="Gene3D" id="6.10.140.2220">
    <property type="match status" value="1"/>
</dbReference>
<keyword evidence="1" id="KW-0479">Metal-binding</keyword>
<dbReference type="PROSITE" id="PS01360">
    <property type="entry name" value="ZF_MYND_1"/>
    <property type="match status" value="1"/>
</dbReference>
<keyword evidence="7" id="KW-1185">Reference proteome</keyword>
<dbReference type="Pfam" id="PF01753">
    <property type="entry name" value="zf-MYND"/>
    <property type="match status" value="1"/>
</dbReference>
<dbReference type="OrthoDB" id="443682at2759"/>
<name>A0A167MPL2_PHYB8</name>
<dbReference type="RefSeq" id="XP_018291499.1">
    <property type="nucleotide sequence ID" value="XM_018442623.1"/>
</dbReference>
<dbReference type="STRING" id="763407.A0A167MPL2"/>
<evidence type="ECO:0000256" key="3">
    <source>
        <dbReference type="ARBA" id="ARBA00022833"/>
    </source>
</evidence>
<feature type="domain" description="MYND-type" evidence="5">
    <location>
        <begin position="147"/>
        <end position="185"/>
    </location>
</feature>
<evidence type="ECO:0000313" key="7">
    <source>
        <dbReference type="Proteomes" id="UP000077315"/>
    </source>
</evidence>
<dbReference type="Pfam" id="PF04194">
    <property type="entry name" value="PDCD2_C"/>
    <property type="match status" value="1"/>
</dbReference>
<evidence type="ECO:0000256" key="1">
    <source>
        <dbReference type="ARBA" id="ARBA00022723"/>
    </source>
</evidence>
<evidence type="ECO:0000256" key="4">
    <source>
        <dbReference type="PROSITE-ProRule" id="PRU00134"/>
    </source>
</evidence>
<proteinExistence type="predicted"/>
<organism evidence="6 7">
    <name type="scientific">Phycomyces blakesleeanus (strain ATCC 8743b / DSM 1359 / FGSC 10004 / NBRC 33097 / NRRL 1555)</name>
    <dbReference type="NCBI Taxonomy" id="763407"/>
    <lineage>
        <taxon>Eukaryota</taxon>
        <taxon>Fungi</taxon>
        <taxon>Fungi incertae sedis</taxon>
        <taxon>Mucoromycota</taxon>
        <taxon>Mucoromycotina</taxon>
        <taxon>Mucoromycetes</taxon>
        <taxon>Mucorales</taxon>
        <taxon>Phycomycetaceae</taxon>
        <taxon>Phycomyces</taxon>
    </lineage>
</organism>
<protein>
    <recommendedName>
        <fullName evidence="5">MYND-type domain-containing protein</fullName>
    </recommendedName>
</protein>